<dbReference type="Proteomes" id="UP000267448">
    <property type="component" value="Unassembled WGS sequence"/>
</dbReference>
<keyword evidence="2" id="KW-1185">Reference proteome</keyword>
<accession>A0A3S0KWY0</accession>
<name>A0A3S0KWY0_9GAMM</name>
<dbReference type="EMBL" id="RXNU01000003">
    <property type="protein sequence ID" value="RTR39489.1"/>
    <property type="molecule type" value="Genomic_DNA"/>
</dbReference>
<evidence type="ECO:0000313" key="1">
    <source>
        <dbReference type="EMBL" id="RTR39489.1"/>
    </source>
</evidence>
<reference evidence="1 2" key="1">
    <citation type="submission" date="2018-12" db="EMBL/GenBank/DDBJ databases">
        <authorList>
            <person name="Yu L."/>
        </authorList>
    </citation>
    <scope>NUCLEOTIDE SEQUENCE [LARGE SCALE GENOMIC DNA]</scope>
    <source>
        <strain evidence="1 2">HAW-EB2</strain>
    </source>
</reference>
<protein>
    <submittedName>
        <fullName evidence="1">DUF3568 domain-containing protein</fullName>
    </submittedName>
</protein>
<gene>
    <name evidence="1" type="ORF">EKG38_06685</name>
</gene>
<dbReference type="OrthoDB" id="6264739at2"/>
<sequence length="140" mass="15440">MKRLLLIILFASQLSGCAGLGTLAVGSIIYYTSSQHKVATVNIKAKADNVYRVAVDTIENNTELEITSKDERERVIELVKETTKDSYAVSIKISKLDAEHSQLILASDASTDTASHIEPMKQGIFRICSELKVECHLSKQ</sequence>
<evidence type="ECO:0000313" key="2">
    <source>
        <dbReference type="Proteomes" id="UP000267448"/>
    </source>
</evidence>
<dbReference type="RefSeq" id="WP_126519514.1">
    <property type="nucleotide sequence ID" value="NZ_RXNU01000003.1"/>
</dbReference>
<proteinExistence type="predicted"/>
<organism evidence="1 2">
    <name type="scientific">Shewanella canadensis</name>
    <dbReference type="NCBI Taxonomy" id="271096"/>
    <lineage>
        <taxon>Bacteria</taxon>
        <taxon>Pseudomonadati</taxon>
        <taxon>Pseudomonadota</taxon>
        <taxon>Gammaproteobacteria</taxon>
        <taxon>Alteromonadales</taxon>
        <taxon>Shewanellaceae</taxon>
        <taxon>Shewanella</taxon>
    </lineage>
</organism>
<comment type="caution">
    <text evidence="1">The sequence shown here is derived from an EMBL/GenBank/DDBJ whole genome shotgun (WGS) entry which is preliminary data.</text>
</comment>
<dbReference type="AlphaFoldDB" id="A0A3S0KWY0"/>